<evidence type="ECO:0000313" key="12">
    <source>
        <dbReference type="EMBL" id="ATC31796.1"/>
    </source>
</evidence>
<reference evidence="13" key="1">
    <citation type="submission" date="2017-09" db="EMBL/GenBank/DDBJ databases">
        <title>Genome evolution observed in wild isolates of Caulobacter crescentus.</title>
        <authorList>
            <person name="Ely B."/>
            <person name="Wilson K."/>
            <person name="Scott D."/>
        </authorList>
    </citation>
    <scope>NUCLEOTIDE SEQUENCE [LARGE SCALE GENOMIC DNA]</scope>
    <source>
        <strain evidence="13">CB13b1a</strain>
    </source>
</reference>
<evidence type="ECO:0000256" key="5">
    <source>
        <dbReference type="ARBA" id="ARBA00022516"/>
    </source>
</evidence>
<dbReference type="SUPFAM" id="SSF53756">
    <property type="entry name" value="UDP-Glycosyltransferase/glycogen phosphorylase"/>
    <property type="match status" value="1"/>
</dbReference>
<organism evidence="12 13">
    <name type="scientific">Caulobacter vibrioides</name>
    <name type="common">Caulobacter crescentus</name>
    <dbReference type="NCBI Taxonomy" id="155892"/>
    <lineage>
        <taxon>Bacteria</taxon>
        <taxon>Pseudomonadati</taxon>
        <taxon>Pseudomonadota</taxon>
        <taxon>Alphaproteobacteria</taxon>
        <taxon>Caulobacterales</taxon>
        <taxon>Caulobacteraceae</taxon>
        <taxon>Caulobacter</taxon>
    </lineage>
</organism>
<accession>A0A290MIF4</accession>
<gene>
    <name evidence="12" type="primary">lpxB</name>
    <name evidence="12" type="ORF">CA606_05190</name>
</gene>
<evidence type="ECO:0000256" key="3">
    <source>
        <dbReference type="ARBA" id="ARBA00012687"/>
    </source>
</evidence>
<evidence type="ECO:0000256" key="7">
    <source>
        <dbReference type="ARBA" id="ARBA00022676"/>
    </source>
</evidence>
<comment type="catalytic activity">
    <reaction evidence="10">
        <text>a lipid X + a UDP-2-N,3-O-bis[(3R)-3-hydroxyacyl]-alpha-D-glucosamine = a lipid A disaccharide + UDP + H(+)</text>
        <dbReference type="Rhea" id="RHEA:67828"/>
        <dbReference type="ChEBI" id="CHEBI:15378"/>
        <dbReference type="ChEBI" id="CHEBI:58223"/>
        <dbReference type="ChEBI" id="CHEBI:137748"/>
        <dbReference type="ChEBI" id="CHEBI:176338"/>
        <dbReference type="ChEBI" id="CHEBI:176343"/>
        <dbReference type="EC" id="2.4.1.182"/>
    </reaction>
</comment>
<sequence>MTTPDDKPLKVMLVAAEASGDALGAGLAKVLRARLGDGVTFVGIGGAKMAEQGVESPFDIAQLSILGILESLKAYPRAMARLKDTVALAAREKPDVAVLIDSWGFNIRLAHALRKLDPGLPLVKYVAPQVWAYREGRARGLAKAVDLLLSIQPMDKPYFDAAGLENVFVGNSALAKRFDHADPARLRAAIGASGSEQILLVLPGSRPSEIERVMPAFEGAVRRLKAERPQLHVVVPAAYTVAEAVKARVAGWPFRAHVIEDEGLKDDAFLAGDVALACSGTVTTELALAGRPMVVGYKTGAVTYAIVKRLMKPRWITLFNIAAGKAVAPELIQDACEAEGLAREVAIRLDDRALRQRQAAEQYAALDKMGRGMPDPSEAAATALLDFLTARGRAAVTG</sequence>
<keyword evidence="7" id="KW-0328">Glycosyltransferase</keyword>
<dbReference type="AlphaFoldDB" id="A0A290MIF4"/>
<dbReference type="EC" id="2.4.1.182" evidence="3 11"/>
<evidence type="ECO:0000256" key="8">
    <source>
        <dbReference type="ARBA" id="ARBA00022679"/>
    </source>
</evidence>
<dbReference type="PANTHER" id="PTHR30372:SF4">
    <property type="entry name" value="LIPID-A-DISACCHARIDE SYNTHASE, MITOCHONDRIAL-RELATED"/>
    <property type="match status" value="1"/>
</dbReference>
<dbReference type="InterPro" id="IPR003835">
    <property type="entry name" value="Glyco_trans_19"/>
</dbReference>
<keyword evidence="8" id="KW-0808">Transferase</keyword>
<evidence type="ECO:0000256" key="11">
    <source>
        <dbReference type="NCBIfam" id="TIGR00215"/>
    </source>
</evidence>
<keyword evidence="9" id="KW-0443">Lipid metabolism</keyword>
<name>A0A290MIF4_CAUVI</name>
<evidence type="ECO:0000256" key="1">
    <source>
        <dbReference type="ARBA" id="ARBA00002056"/>
    </source>
</evidence>
<dbReference type="NCBIfam" id="TIGR00215">
    <property type="entry name" value="lpxB"/>
    <property type="match status" value="1"/>
</dbReference>
<keyword evidence="6" id="KW-0441">Lipid A biosynthesis</keyword>
<keyword evidence="5" id="KW-0444">Lipid biosynthesis</keyword>
<dbReference type="GO" id="GO:0016020">
    <property type="term" value="C:membrane"/>
    <property type="evidence" value="ECO:0007669"/>
    <property type="project" value="GOC"/>
</dbReference>
<dbReference type="GO" id="GO:0005543">
    <property type="term" value="F:phospholipid binding"/>
    <property type="evidence" value="ECO:0007669"/>
    <property type="project" value="TreeGrafter"/>
</dbReference>
<dbReference type="RefSeq" id="WP_096051237.1">
    <property type="nucleotide sequence ID" value="NZ_CP023315.3"/>
</dbReference>
<dbReference type="GO" id="GO:0009245">
    <property type="term" value="P:lipid A biosynthetic process"/>
    <property type="evidence" value="ECO:0007669"/>
    <property type="project" value="UniProtKB-UniRule"/>
</dbReference>
<comment type="function">
    <text evidence="1">Condensation of UDP-2,3-diacylglucosamine and 2,3-diacylglucosamine-1-phosphate to form lipid A disaccharide, a precursor of lipid A, a phosphorylated glycolipid that anchors the lipopolysaccharide to the outer membrane of the cell.</text>
</comment>
<dbReference type="GO" id="GO:0008915">
    <property type="term" value="F:lipid-A-disaccharide synthase activity"/>
    <property type="evidence" value="ECO:0007669"/>
    <property type="project" value="UniProtKB-UniRule"/>
</dbReference>
<dbReference type="Proteomes" id="UP000217311">
    <property type="component" value="Chromosome"/>
</dbReference>
<evidence type="ECO:0000256" key="2">
    <source>
        <dbReference type="ARBA" id="ARBA00007868"/>
    </source>
</evidence>
<comment type="similarity">
    <text evidence="2">Belongs to the LpxB family.</text>
</comment>
<evidence type="ECO:0000313" key="13">
    <source>
        <dbReference type="Proteomes" id="UP000217311"/>
    </source>
</evidence>
<proteinExistence type="inferred from homology"/>
<evidence type="ECO:0000256" key="4">
    <source>
        <dbReference type="ARBA" id="ARBA00020902"/>
    </source>
</evidence>
<evidence type="ECO:0000256" key="6">
    <source>
        <dbReference type="ARBA" id="ARBA00022556"/>
    </source>
</evidence>
<dbReference type="EMBL" id="CP023315">
    <property type="protein sequence ID" value="ATC31796.1"/>
    <property type="molecule type" value="Genomic_DNA"/>
</dbReference>
<protein>
    <recommendedName>
        <fullName evidence="4 11">Lipid-A-disaccharide synthase</fullName>
        <ecNumber evidence="3 11">2.4.1.182</ecNumber>
    </recommendedName>
</protein>
<dbReference type="PANTHER" id="PTHR30372">
    <property type="entry name" value="LIPID-A-DISACCHARIDE SYNTHASE"/>
    <property type="match status" value="1"/>
</dbReference>
<dbReference type="Pfam" id="PF02684">
    <property type="entry name" value="LpxB"/>
    <property type="match status" value="1"/>
</dbReference>
<evidence type="ECO:0000256" key="10">
    <source>
        <dbReference type="ARBA" id="ARBA00048975"/>
    </source>
</evidence>
<evidence type="ECO:0000256" key="9">
    <source>
        <dbReference type="ARBA" id="ARBA00023098"/>
    </source>
</evidence>